<dbReference type="Proteomes" id="UP000288716">
    <property type="component" value="Unassembled WGS sequence"/>
</dbReference>
<dbReference type="InterPro" id="IPR020846">
    <property type="entry name" value="MFS_dom"/>
</dbReference>
<feature type="transmembrane region" description="Helical" evidence="5">
    <location>
        <begin position="37"/>
        <end position="56"/>
    </location>
</feature>
<evidence type="ECO:0000259" key="6">
    <source>
        <dbReference type="PROSITE" id="PS50850"/>
    </source>
</evidence>
<dbReference type="OrthoDB" id="6512248at2759"/>
<organism evidence="7 8">
    <name type="scientific">Leptotrombidium deliense</name>
    <dbReference type="NCBI Taxonomy" id="299467"/>
    <lineage>
        <taxon>Eukaryota</taxon>
        <taxon>Metazoa</taxon>
        <taxon>Ecdysozoa</taxon>
        <taxon>Arthropoda</taxon>
        <taxon>Chelicerata</taxon>
        <taxon>Arachnida</taxon>
        <taxon>Acari</taxon>
        <taxon>Acariformes</taxon>
        <taxon>Trombidiformes</taxon>
        <taxon>Prostigmata</taxon>
        <taxon>Anystina</taxon>
        <taxon>Parasitengona</taxon>
        <taxon>Trombiculoidea</taxon>
        <taxon>Trombiculidae</taxon>
        <taxon>Leptotrombidium</taxon>
    </lineage>
</organism>
<accession>A0A443RYA3</accession>
<evidence type="ECO:0000256" key="5">
    <source>
        <dbReference type="SAM" id="Phobius"/>
    </source>
</evidence>
<keyword evidence="2 5" id="KW-0812">Transmembrane</keyword>
<dbReference type="AlphaFoldDB" id="A0A443RYA3"/>
<keyword evidence="4 5" id="KW-0472">Membrane</keyword>
<dbReference type="InterPro" id="IPR036259">
    <property type="entry name" value="MFS_trans_sf"/>
</dbReference>
<feature type="transmembrane region" description="Helical" evidence="5">
    <location>
        <begin position="134"/>
        <end position="154"/>
    </location>
</feature>
<comment type="caution">
    <text evidence="7">The sequence shown here is derived from an EMBL/GenBank/DDBJ whole genome shotgun (WGS) entry which is preliminary data.</text>
</comment>
<sequence>MQIDTASISIMFSVRSVFYSLGAVSLGCLFNKWNRQILFAMCMLIIAISFVLIPIIPKYDLFLKLACATGYALGGVDTAANVLILEMWGKDSNAYLQALHLCFALGTVFGPLMCTPFISQESISSQLQRESKILIPYAITAAIALLSATMLFGFEVLKPYKPPKRSSTTISSKQSATKNRLRNDAINSESVPLIRTSQGTPQCYYFLVVTLASLVIFMLLCGEHTFFIFLPTFLQKIKVEKIDSLFMSAVFGGSFTLFRFLIQ</sequence>
<dbReference type="InterPro" id="IPR011701">
    <property type="entry name" value="MFS"/>
</dbReference>
<keyword evidence="7" id="KW-0813">Transport</keyword>
<reference evidence="7 8" key="1">
    <citation type="journal article" date="2018" name="Gigascience">
        <title>Genomes of trombidid mites reveal novel predicted allergens and laterally-transferred genes associated with secondary metabolism.</title>
        <authorList>
            <person name="Dong X."/>
            <person name="Chaisiri K."/>
            <person name="Xia D."/>
            <person name="Armstrong S.D."/>
            <person name="Fang Y."/>
            <person name="Donnelly M.J."/>
            <person name="Kadowaki T."/>
            <person name="McGarry J.W."/>
            <person name="Darby A.C."/>
            <person name="Makepeace B.L."/>
        </authorList>
    </citation>
    <scope>NUCLEOTIDE SEQUENCE [LARGE SCALE GENOMIC DNA]</scope>
    <source>
        <strain evidence="7">UoL-UT</strain>
    </source>
</reference>
<evidence type="ECO:0000256" key="3">
    <source>
        <dbReference type="ARBA" id="ARBA00022989"/>
    </source>
</evidence>
<name>A0A443RYA3_9ACAR</name>
<dbReference type="GO" id="GO:0016020">
    <property type="term" value="C:membrane"/>
    <property type="evidence" value="ECO:0007669"/>
    <property type="project" value="UniProtKB-SubCell"/>
</dbReference>
<evidence type="ECO:0000313" key="8">
    <source>
        <dbReference type="Proteomes" id="UP000288716"/>
    </source>
</evidence>
<dbReference type="VEuPathDB" id="VectorBase:LDEU011836"/>
<keyword evidence="3 5" id="KW-1133">Transmembrane helix</keyword>
<proteinExistence type="predicted"/>
<dbReference type="EMBL" id="NCKV01019336">
    <property type="protein sequence ID" value="RWS20204.1"/>
    <property type="molecule type" value="Genomic_DNA"/>
</dbReference>
<comment type="subcellular location">
    <subcellularLocation>
        <location evidence="1">Membrane</location>
        <topology evidence="1">Multi-pass membrane protein</topology>
    </subcellularLocation>
</comment>
<evidence type="ECO:0000256" key="4">
    <source>
        <dbReference type="ARBA" id="ARBA00023136"/>
    </source>
</evidence>
<dbReference type="Gene3D" id="1.20.1250.20">
    <property type="entry name" value="MFS general substrate transporter like domains"/>
    <property type="match status" value="1"/>
</dbReference>
<feature type="domain" description="Major facilitator superfamily (MFS) profile" evidence="6">
    <location>
        <begin position="1"/>
        <end position="263"/>
    </location>
</feature>
<protein>
    <submittedName>
        <fullName evidence="7">Sodium-dependent glucose transporter 1-like protein</fullName>
    </submittedName>
</protein>
<feature type="transmembrane region" description="Helical" evidence="5">
    <location>
        <begin position="242"/>
        <end position="262"/>
    </location>
</feature>
<dbReference type="PANTHER" id="PTHR23121:SF9">
    <property type="entry name" value="SODIUM-DEPENDENT GLUCOSE TRANSPORTER 1"/>
    <property type="match status" value="1"/>
</dbReference>
<evidence type="ECO:0000256" key="2">
    <source>
        <dbReference type="ARBA" id="ARBA00022692"/>
    </source>
</evidence>
<feature type="transmembrane region" description="Helical" evidence="5">
    <location>
        <begin position="94"/>
        <end position="114"/>
    </location>
</feature>
<evidence type="ECO:0000256" key="1">
    <source>
        <dbReference type="ARBA" id="ARBA00004141"/>
    </source>
</evidence>
<feature type="transmembrane region" description="Helical" evidence="5">
    <location>
        <begin position="204"/>
        <end position="230"/>
    </location>
</feature>
<evidence type="ECO:0000313" key="7">
    <source>
        <dbReference type="EMBL" id="RWS20204.1"/>
    </source>
</evidence>
<dbReference type="GO" id="GO:0022857">
    <property type="term" value="F:transmembrane transporter activity"/>
    <property type="evidence" value="ECO:0007669"/>
    <property type="project" value="InterPro"/>
</dbReference>
<dbReference type="SUPFAM" id="SSF103473">
    <property type="entry name" value="MFS general substrate transporter"/>
    <property type="match status" value="1"/>
</dbReference>
<gene>
    <name evidence="7" type="ORF">B4U80_14310</name>
</gene>
<keyword evidence="7" id="KW-0762">Sugar transport</keyword>
<feature type="transmembrane region" description="Helical" evidence="5">
    <location>
        <begin position="6"/>
        <end position="30"/>
    </location>
</feature>
<dbReference type="PANTHER" id="PTHR23121">
    <property type="entry name" value="SODIUM-DEPENDENT GLUCOSE TRANSPORTER 1"/>
    <property type="match status" value="1"/>
</dbReference>
<dbReference type="STRING" id="299467.A0A443RYA3"/>
<dbReference type="Pfam" id="PF07690">
    <property type="entry name" value="MFS_1"/>
    <property type="match status" value="1"/>
</dbReference>
<keyword evidence="8" id="KW-1185">Reference proteome</keyword>
<dbReference type="PROSITE" id="PS50850">
    <property type="entry name" value="MFS"/>
    <property type="match status" value="1"/>
</dbReference>